<protein>
    <recommendedName>
        <fullName evidence="1">EF-hand domain-containing protein</fullName>
    </recommendedName>
</protein>
<dbReference type="Gene3D" id="1.10.238.10">
    <property type="entry name" value="EF-hand"/>
    <property type="match status" value="1"/>
</dbReference>
<evidence type="ECO:0000313" key="2">
    <source>
        <dbReference type="EMBL" id="CAF1168143.1"/>
    </source>
</evidence>
<dbReference type="InterPro" id="IPR002048">
    <property type="entry name" value="EF_hand_dom"/>
</dbReference>
<evidence type="ECO:0000259" key="1">
    <source>
        <dbReference type="PROSITE" id="PS50222"/>
    </source>
</evidence>
<sequence>MSLEKAALEIKRVDLLVLNELTISFHELATDERACDKATILADKDRDLDSSPFFWHELIGYSSTDENSLRQEFNRIDTNHGGYILFDEFCIYMAKKKLQ</sequence>
<feature type="domain" description="EF-hand" evidence="1">
    <location>
        <begin position="64"/>
        <end position="99"/>
    </location>
</feature>
<dbReference type="PROSITE" id="PS50222">
    <property type="entry name" value="EF_HAND_2"/>
    <property type="match status" value="1"/>
</dbReference>
<reference evidence="2" key="1">
    <citation type="submission" date="2021-02" db="EMBL/GenBank/DDBJ databases">
        <authorList>
            <person name="Nowell W R."/>
        </authorList>
    </citation>
    <scope>NUCLEOTIDE SEQUENCE</scope>
</reference>
<dbReference type="AlphaFoldDB" id="A0A814U2S4"/>
<accession>A0A814U2S4</accession>
<evidence type="ECO:0000313" key="3">
    <source>
        <dbReference type="Proteomes" id="UP000663864"/>
    </source>
</evidence>
<proteinExistence type="predicted"/>
<dbReference type="EMBL" id="CAJNOT010001231">
    <property type="protein sequence ID" value="CAF1168143.1"/>
    <property type="molecule type" value="Genomic_DNA"/>
</dbReference>
<organism evidence="2 3">
    <name type="scientific">Rotaria sordida</name>
    <dbReference type="NCBI Taxonomy" id="392033"/>
    <lineage>
        <taxon>Eukaryota</taxon>
        <taxon>Metazoa</taxon>
        <taxon>Spiralia</taxon>
        <taxon>Gnathifera</taxon>
        <taxon>Rotifera</taxon>
        <taxon>Eurotatoria</taxon>
        <taxon>Bdelloidea</taxon>
        <taxon>Philodinida</taxon>
        <taxon>Philodinidae</taxon>
        <taxon>Rotaria</taxon>
    </lineage>
</organism>
<comment type="caution">
    <text evidence="2">The sequence shown here is derived from an EMBL/GenBank/DDBJ whole genome shotgun (WGS) entry which is preliminary data.</text>
</comment>
<gene>
    <name evidence="2" type="ORF">ZHD862_LOCUS21062</name>
</gene>
<dbReference type="SUPFAM" id="SSF47473">
    <property type="entry name" value="EF-hand"/>
    <property type="match status" value="1"/>
</dbReference>
<dbReference type="GO" id="GO:0005509">
    <property type="term" value="F:calcium ion binding"/>
    <property type="evidence" value="ECO:0007669"/>
    <property type="project" value="InterPro"/>
</dbReference>
<name>A0A814U2S4_9BILA</name>
<dbReference type="InterPro" id="IPR011992">
    <property type="entry name" value="EF-hand-dom_pair"/>
</dbReference>
<dbReference type="Proteomes" id="UP000663864">
    <property type="component" value="Unassembled WGS sequence"/>
</dbReference>